<sequence>MSDSRVLVVEHQESCPPHLVGTWLAEAGCTLEVCRPYDGDALPALTAYDAVVVLGGEMSANDDDTVAWLAPLKAGIRDAVAAGTPLLGICLGHQVIAAALGGTVERNPRGQIVGLQPVGWSEDAAADDWVGARTGAEVAIHWNNDVVVALPDGAVVLARTPGGEVQAARFGSRAWGIQAHPEADTGIVTRWAESDRADHVALGLDQDAVLASIEEARPALEAHWRPLVARFAAMAAEVRR</sequence>
<dbReference type="PANTHER" id="PTHR42695">
    <property type="entry name" value="GLUTAMINE AMIDOTRANSFERASE YLR126C-RELATED"/>
    <property type="match status" value="1"/>
</dbReference>
<gene>
    <name evidence="2" type="ORF">UFOPK3662_02517</name>
</gene>
<dbReference type="EMBL" id="CAFBMW010000022">
    <property type="protein sequence ID" value="CAB4950697.1"/>
    <property type="molecule type" value="Genomic_DNA"/>
</dbReference>
<dbReference type="InterPro" id="IPR029062">
    <property type="entry name" value="Class_I_gatase-like"/>
</dbReference>
<dbReference type="CDD" id="cd01741">
    <property type="entry name" value="GATase1_1"/>
    <property type="match status" value="1"/>
</dbReference>
<evidence type="ECO:0000259" key="1">
    <source>
        <dbReference type="Pfam" id="PF00117"/>
    </source>
</evidence>
<dbReference type="AlphaFoldDB" id="A0A6J7K5L7"/>
<evidence type="ECO:0000313" key="2">
    <source>
        <dbReference type="EMBL" id="CAB4950697.1"/>
    </source>
</evidence>
<dbReference type="GO" id="GO:0005829">
    <property type="term" value="C:cytosol"/>
    <property type="evidence" value="ECO:0007669"/>
    <property type="project" value="TreeGrafter"/>
</dbReference>
<feature type="domain" description="Glutamine amidotransferase" evidence="1">
    <location>
        <begin position="24"/>
        <end position="184"/>
    </location>
</feature>
<dbReference type="PRINTS" id="PR00097">
    <property type="entry name" value="ANTSNTHASEII"/>
</dbReference>
<dbReference type="InterPro" id="IPR044992">
    <property type="entry name" value="ChyE-like"/>
</dbReference>
<proteinExistence type="predicted"/>
<dbReference type="Gene3D" id="3.40.50.880">
    <property type="match status" value="1"/>
</dbReference>
<dbReference type="SUPFAM" id="SSF52317">
    <property type="entry name" value="Class I glutamine amidotransferase-like"/>
    <property type="match status" value="1"/>
</dbReference>
<name>A0A6J7K5L7_9ZZZZ</name>
<accession>A0A6J7K5L7</accession>
<dbReference type="PROSITE" id="PS51273">
    <property type="entry name" value="GATASE_TYPE_1"/>
    <property type="match status" value="1"/>
</dbReference>
<dbReference type="PANTHER" id="PTHR42695:SF5">
    <property type="entry name" value="GLUTAMINE AMIDOTRANSFERASE YLR126C-RELATED"/>
    <property type="match status" value="1"/>
</dbReference>
<dbReference type="InterPro" id="IPR017926">
    <property type="entry name" value="GATASE"/>
</dbReference>
<reference evidence="2" key="1">
    <citation type="submission" date="2020-05" db="EMBL/GenBank/DDBJ databases">
        <authorList>
            <person name="Chiriac C."/>
            <person name="Salcher M."/>
            <person name="Ghai R."/>
            <person name="Kavagutti S V."/>
        </authorList>
    </citation>
    <scope>NUCLEOTIDE SEQUENCE</scope>
</reference>
<protein>
    <submittedName>
        <fullName evidence="2">Unannotated protein</fullName>
    </submittedName>
</protein>
<dbReference type="Pfam" id="PF00117">
    <property type="entry name" value="GATase"/>
    <property type="match status" value="1"/>
</dbReference>
<organism evidence="2">
    <name type="scientific">freshwater metagenome</name>
    <dbReference type="NCBI Taxonomy" id="449393"/>
    <lineage>
        <taxon>unclassified sequences</taxon>
        <taxon>metagenomes</taxon>
        <taxon>ecological metagenomes</taxon>
    </lineage>
</organism>